<name>A0A8S1ECQ9_9PELO</name>
<dbReference type="AlphaFoldDB" id="A0A8S1ECQ9"/>
<sequence length="93" mass="10528">MNPFARHGLRTKGNVTVNADIRAKPHKNEFIYHEFDVNAELVSDEPLKMRIRTEYNMRTSAHLLVFEPFVLTPPSSQCDFASISDVCECVGSS</sequence>
<dbReference type="EMBL" id="CADEPM010000001">
    <property type="protein sequence ID" value="CAB3398451.1"/>
    <property type="molecule type" value="Genomic_DNA"/>
</dbReference>
<evidence type="ECO:0000313" key="1">
    <source>
        <dbReference type="EMBL" id="CAB3398451.1"/>
    </source>
</evidence>
<organism evidence="1 2">
    <name type="scientific">Caenorhabditis bovis</name>
    <dbReference type="NCBI Taxonomy" id="2654633"/>
    <lineage>
        <taxon>Eukaryota</taxon>
        <taxon>Metazoa</taxon>
        <taxon>Ecdysozoa</taxon>
        <taxon>Nematoda</taxon>
        <taxon>Chromadorea</taxon>
        <taxon>Rhabditida</taxon>
        <taxon>Rhabditina</taxon>
        <taxon>Rhabditomorpha</taxon>
        <taxon>Rhabditoidea</taxon>
        <taxon>Rhabditidae</taxon>
        <taxon>Peloderinae</taxon>
        <taxon>Caenorhabditis</taxon>
    </lineage>
</organism>
<comment type="caution">
    <text evidence="1">The sequence shown here is derived from an EMBL/GenBank/DDBJ whole genome shotgun (WGS) entry which is preliminary data.</text>
</comment>
<gene>
    <name evidence="1" type="ORF">CBOVIS_LOCUS1724</name>
</gene>
<proteinExistence type="predicted"/>
<reference evidence="1 2" key="1">
    <citation type="submission" date="2020-04" db="EMBL/GenBank/DDBJ databases">
        <authorList>
            <person name="Laetsch R D."/>
            <person name="Stevens L."/>
            <person name="Kumar S."/>
            <person name="Blaxter L. M."/>
        </authorList>
    </citation>
    <scope>NUCLEOTIDE SEQUENCE [LARGE SCALE GENOMIC DNA]</scope>
</reference>
<dbReference type="Proteomes" id="UP000494206">
    <property type="component" value="Unassembled WGS sequence"/>
</dbReference>
<protein>
    <submittedName>
        <fullName evidence="1">Uncharacterized protein</fullName>
    </submittedName>
</protein>
<dbReference type="OrthoDB" id="10447663at2759"/>
<accession>A0A8S1ECQ9</accession>
<keyword evidence="2" id="KW-1185">Reference proteome</keyword>
<evidence type="ECO:0000313" key="2">
    <source>
        <dbReference type="Proteomes" id="UP000494206"/>
    </source>
</evidence>